<dbReference type="PANTHER" id="PTHR45997">
    <property type="entry name" value="DNA LIGASE 4"/>
    <property type="match status" value="1"/>
</dbReference>
<keyword evidence="20" id="KW-1185">Reference proteome</keyword>
<proteinExistence type="inferred from homology"/>
<dbReference type="GO" id="GO:0006303">
    <property type="term" value="P:double-strand break repair via nonhomologous end joining"/>
    <property type="evidence" value="ECO:0007669"/>
    <property type="project" value="TreeGrafter"/>
</dbReference>
<sequence length="937" mass="106262">MAVESSAPFYQFATLCEKISKTAIREKKTGYLKNFLDLWHKHYEQSYPTNPQPPIETFFPFMRLLLPEADRDRPVYGIKETVLARLFIQELGLSKGSEASETLLHWKKHKPQGVDYREVADFAGVAYHVLQNRIRKDDNEAGMSIRDINKFLDTLAEANLVGGDERKEQTNQAFRETWRRMDVLEWKWLIRIILKDLKLGIGEDAILNLYHPDAKDLYDVTSSLSGVCFKLLDPKVRLSEIEISLFMPVKPMLAETWSPAKLRVILKGNALLAEIKYDGDRCQIHKSNDQFKYFSRAGNENTEILGGGASEGNLTKYIADCFNPEADSFIIDGEICAFDMKEKCIATKAESYSIKTLNGENGYQVCFVAFDCLFYNGKTVTGLPLTERLAILKDLFQVEEGRLYYATRKKVTTPEECYEYLNEAIDRNEEGIILKQPSSVYKPNSRSAGWWKVKPEFVDSLSDQLDVLVVGGYYGTGRRTGFSHFLLAVAQNPDKAGDYPNKFLSFCRVGSGYTYKELQEMGLKLAPHLKPWNSSAKPAWLTLMGEKEKPDAYIEPDKSFIVKVSAAQLLDSDAFATGCTLRFPRLKECRTDKHWYECMTLSQLLELKGQSSGRLGAKHVTDDHFGMGASPKKRLKAPVHRTAVLRLAEHFRPADVSGVKTQGHIFAGKEFYVAGGDKAHSKQDLEKLIVAHGGSVVQKVTEGNTFCVISDKRTVHVQNIIKTHLYDVVYPAWILRCVTAKEISPWHPNDLMFAQERTQKLIKNAFDKYGDSFTEDITLPDLERIFTDMETKDISRTQLTDFEDRYYNNFPSFALFRTCTAYFDKYAVIGEPASGLKPGANMALAEVEFLAGGGLVMDKISSDVTHIVLHSHRLARLEAFRKLNRSRLRKFHIVSEKWVLDSVEQKMTLDERGFVVRSDAQQGSSLLCLLSTAFEVT</sequence>
<protein>
    <recommendedName>
        <fullName evidence="15">DNA ligase</fullName>
        <ecNumber evidence="15">6.5.1.1</ecNumber>
    </recommendedName>
</protein>
<dbReference type="PROSITE" id="PS00697">
    <property type="entry name" value="DNA_LIGASE_A1"/>
    <property type="match status" value="1"/>
</dbReference>
<evidence type="ECO:0000256" key="13">
    <source>
        <dbReference type="ARBA" id="ARBA00023242"/>
    </source>
</evidence>
<dbReference type="InterPro" id="IPR036420">
    <property type="entry name" value="BRCT_dom_sf"/>
</dbReference>
<evidence type="ECO:0000256" key="2">
    <source>
        <dbReference type="ARBA" id="ARBA00004123"/>
    </source>
</evidence>
<dbReference type="Gene3D" id="3.30.470.30">
    <property type="entry name" value="DNA ligase/mRNA capping enzyme"/>
    <property type="match status" value="1"/>
</dbReference>
<dbReference type="STRING" id="947166.A0A1D1W7D7"/>
<keyword evidence="5" id="KW-0479">Metal-binding</keyword>
<dbReference type="PANTHER" id="PTHR45997:SF1">
    <property type="entry name" value="DNA LIGASE 4"/>
    <property type="match status" value="1"/>
</dbReference>
<dbReference type="GO" id="GO:0003910">
    <property type="term" value="F:DNA ligase (ATP) activity"/>
    <property type="evidence" value="ECO:0007669"/>
    <property type="project" value="UniProtKB-EC"/>
</dbReference>
<dbReference type="Gene3D" id="1.10.3260.10">
    <property type="entry name" value="DNA ligase, ATP-dependent, N-terminal domain"/>
    <property type="match status" value="1"/>
</dbReference>
<dbReference type="AlphaFoldDB" id="A0A1D1W7D7"/>
<dbReference type="InterPro" id="IPR029710">
    <property type="entry name" value="LIG4"/>
</dbReference>
<dbReference type="SUPFAM" id="SSF56091">
    <property type="entry name" value="DNA ligase/mRNA capping enzyme, catalytic domain"/>
    <property type="match status" value="1"/>
</dbReference>
<dbReference type="GO" id="GO:0006297">
    <property type="term" value="P:nucleotide-excision repair, DNA gap filling"/>
    <property type="evidence" value="ECO:0007669"/>
    <property type="project" value="TreeGrafter"/>
</dbReference>
<dbReference type="PROSITE" id="PS50160">
    <property type="entry name" value="DNA_LIGASE_A3"/>
    <property type="match status" value="1"/>
</dbReference>
<dbReference type="Pfam" id="PF01068">
    <property type="entry name" value="DNA_ligase_A_M"/>
    <property type="match status" value="1"/>
</dbReference>
<dbReference type="PROSITE" id="PS50172">
    <property type="entry name" value="BRCT"/>
    <property type="match status" value="2"/>
</dbReference>
<keyword evidence="6" id="KW-0677">Repeat</keyword>
<dbReference type="Proteomes" id="UP000186922">
    <property type="component" value="Unassembled WGS sequence"/>
</dbReference>
<comment type="similarity">
    <text evidence="3 16">Belongs to the ATP-dependent DNA ligase family.</text>
</comment>
<evidence type="ECO:0000256" key="12">
    <source>
        <dbReference type="ARBA" id="ARBA00023204"/>
    </source>
</evidence>
<feature type="domain" description="ATP-dependent DNA ligase family profile" evidence="17">
    <location>
        <begin position="358"/>
        <end position="492"/>
    </location>
</feature>
<evidence type="ECO:0000313" key="19">
    <source>
        <dbReference type="EMBL" id="GAV09317.1"/>
    </source>
</evidence>
<dbReference type="InterPro" id="IPR012308">
    <property type="entry name" value="DNA_ligase_ATP-dep_N"/>
</dbReference>
<evidence type="ECO:0000313" key="20">
    <source>
        <dbReference type="Proteomes" id="UP000186922"/>
    </source>
</evidence>
<dbReference type="SMART" id="SM00292">
    <property type="entry name" value="BRCT"/>
    <property type="match status" value="2"/>
</dbReference>
<evidence type="ECO:0000256" key="10">
    <source>
        <dbReference type="ARBA" id="ARBA00022842"/>
    </source>
</evidence>
<evidence type="ECO:0000256" key="16">
    <source>
        <dbReference type="RuleBase" id="RU004196"/>
    </source>
</evidence>
<dbReference type="InterPro" id="IPR044125">
    <property type="entry name" value="Adenylation_DNA_ligase_IV"/>
</dbReference>
<dbReference type="OrthoDB" id="151490at2759"/>
<keyword evidence="11 15" id="KW-0233">DNA recombination</keyword>
<dbReference type="EMBL" id="BDGG01000021">
    <property type="protein sequence ID" value="GAV09317.1"/>
    <property type="molecule type" value="Genomic_DNA"/>
</dbReference>
<keyword evidence="8 15" id="KW-0227">DNA damage</keyword>
<dbReference type="GO" id="GO:0005958">
    <property type="term" value="C:DNA-dependent protein kinase-DNA ligase 4 complex"/>
    <property type="evidence" value="ECO:0007669"/>
    <property type="project" value="TreeGrafter"/>
</dbReference>
<comment type="caution">
    <text evidence="19">The sequence shown here is derived from an EMBL/GenBank/DDBJ whole genome shotgun (WGS) entry which is preliminary data.</text>
</comment>
<dbReference type="Pfam" id="PF11411">
    <property type="entry name" value="DNA_ligase_IV"/>
    <property type="match status" value="1"/>
</dbReference>
<feature type="domain" description="BRCT" evidence="18">
    <location>
        <begin position="661"/>
        <end position="751"/>
    </location>
</feature>
<dbReference type="InterPro" id="IPR016059">
    <property type="entry name" value="DNA_ligase_ATP-dep_CS"/>
</dbReference>
<comment type="catalytic activity">
    <reaction evidence="14 15">
        <text>ATP + (deoxyribonucleotide)n-3'-hydroxyl + 5'-phospho-(deoxyribonucleotide)m = (deoxyribonucleotide)n+m + AMP + diphosphate.</text>
        <dbReference type="EC" id="6.5.1.1"/>
    </reaction>
</comment>
<evidence type="ECO:0000256" key="4">
    <source>
        <dbReference type="ARBA" id="ARBA00022598"/>
    </source>
</evidence>
<name>A0A1D1W7D7_RAMVA</name>
<evidence type="ECO:0000256" key="1">
    <source>
        <dbReference type="ARBA" id="ARBA00001946"/>
    </source>
</evidence>
<dbReference type="Gene3D" id="2.40.50.140">
    <property type="entry name" value="Nucleic acid-binding proteins"/>
    <property type="match status" value="1"/>
</dbReference>
<dbReference type="SUPFAM" id="SSF52113">
    <property type="entry name" value="BRCT domain"/>
    <property type="match status" value="2"/>
</dbReference>
<dbReference type="FunFam" id="2.40.50.140:FF:000150">
    <property type="entry name" value="DNA ligase"/>
    <property type="match status" value="1"/>
</dbReference>
<evidence type="ECO:0000256" key="14">
    <source>
        <dbReference type="ARBA" id="ARBA00034003"/>
    </source>
</evidence>
<keyword evidence="9 15" id="KW-0067">ATP-binding</keyword>
<dbReference type="GO" id="GO:0003677">
    <property type="term" value="F:DNA binding"/>
    <property type="evidence" value="ECO:0007669"/>
    <property type="project" value="InterPro"/>
</dbReference>
<dbReference type="InterPro" id="IPR012340">
    <property type="entry name" value="NA-bd_OB-fold"/>
</dbReference>
<dbReference type="CDD" id="cd17722">
    <property type="entry name" value="BRCT_DNA_ligase_IV_rpt1"/>
    <property type="match status" value="1"/>
</dbReference>
<dbReference type="InterPro" id="IPR001357">
    <property type="entry name" value="BRCT_dom"/>
</dbReference>
<comment type="cofactor">
    <cofactor evidence="1">
        <name>Mg(2+)</name>
        <dbReference type="ChEBI" id="CHEBI:18420"/>
    </cofactor>
</comment>
<dbReference type="SUPFAM" id="SSF50249">
    <property type="entry name" value="Nucleic acid-binding proteins"/>
    <property type="match status" value="1"/>
</dbReference>
<dbReference type="InterPro" id="IPR021536">
    <property type="entry name" value="DNA_ligase_IV_dom"/>
</dbReference>
<reference evidence="19 20" key="1">
    <citation type="journal article" date="2016" name="Nat. Commun.">
        <title>Extremotolerant tardigrade genome and improved radiotolerance of human cultured cells by tardigrade-unique protein.</title>
        <authorList>
            <person name="Hashimoto T."/>
            <person name="Horikawa D.D."/>
            <person name="Saito Y."/>
            <person name="Kuwahara H."/>
            <person name="Kozuka-Hata H."/>
            <person name="Shin-I T."/>
            <person name="Minakuchi Y."/>
            <person name="Ohishi K."/>
            <person name="Motoyama A."/>
            <person name="Aizu T."/>
            <person name="Enomoto A."/>
            <person name="Kondo K."/>
            <person name="Tanaka S."/>
            <person name="Hara Y."/>
            <person name="Koshikawa S."/>
            <person name="Sagara H."/>
            <person name="Miura T."/>
            <person name="Yokobori S."/>
            <person name="Miyagawa K."/>
            <person name="Suzuki Y."/>
            <person name="Kubo T."/>
            <person name="Oyama M."/>
            <person name="Kohara Y."/>
            <person name="Fujiyama A."/>
            <person name="Arakawa K."/>
            <person name="Katayama T."/>
            <person name="Toyoda A."/>
            <person name="Kunieda T."/>
        </authorList>
    </citation>
    <scope>NUCLEOTIDE SEQUENCE [LARGE SCALE GENOMIC DNA]</scope>
    <source>
        <strain evidence="19 20">YOKOZUNA-1</strain>
    </source>
</reference>
<dbReference type="CDD" id="cd07968">
    <property type="entry name" value="OBF_DNA_ligase_IV"/>
    <property type="match status" value="1"/>
</dbReference>
<dbReference type="InterPro" id="IPR012310">
    <property type="entry name" value="DNA_ligase_ATP-dep_cent"/>
</dbReference>
<evidence type="ECO:0000256" key="11">
    <source>
        <dbReference type="ARBA" id="ARBA00023172"/>
    </source>
</evidence>
<dbReference type="InterPro" id="IPR036599">
    <property type="entry name" value="DNA_ligase_N_sf"/>
</dbReference>
<keyword evidence="13" id="KW-0539">Nucleus</keyword>
<evidence type="ECO:0000256" key="9">
    <source>
        <dbReference type="ARBA" id="ARBA00022840"/>
    </source>
</evidence>
<keyword evidence="4 15" id="KW-0436">Ligase</keyword>
<evidence type="ECO:0000259" key="18">
    <source>
        <dbReference type="PROSITE" id="PS50172"/>
    </source>
</evidence>
<evidence type="ECO:0000256" key="8">
    <source>
        <dbReference type="ARBA" id="ARBA00022763"/>
    </source>
</evidence>
<evidence type="ECO:0000256" key="3">
    <source>
        <dbReference type="ARBA" id="ARBA00007572"/>
    </source>
</evidence>
<dbReference type="Pfam" id="PF16589">
    <property type="entry name" value="BRCT_2"/>
    <property type="match status" value="1"/>
</dbReference>
<keyword evidence="7 15" id="KW-0547">Nucleotide-binding</keyword>
<accession>A0A1D1W7D7</accession>
<evidence type="ECO:0000256" key="15">
    <source>
        <dbReference type="RuleBase" id="RU000617"/>
    </source>
</evidence>
<comment type="subcellular location">
    <subcellularLocation>
        <location evidence="2">Nucleus</location>
    </subcellularLocation>
</comment>
<dbReference type="Pfam" id="PF04675">
    <property type="entry name" value="DNA_ligase_A_N"/>
    <property type="match status" value="1"/>
</dbReference>
<dbReference type="GO" id="GO:0032807">
    <property type="term" value="C:DNA ligase IV complex"/>
    <property type="evidence" value="ECO:0007669"/>
    <property type="project" value="TreeGrafter"/>
</dbReference>
<dbReference type="PROSITE" id="PS00333">
    <property type="entry name" value="DNA_LIGASE_A2"/>
    <property type="match status" value="1"/>
</dbReference>
<dbReference type="Pfam" id="PF04679">
    <property type="entry name" value="DNA_ligase_A_C"/>
    <property type="match status" value="1"/>
</dbReference>
<dbReference type="CDD" id="cd07903">
    <property type="entry name" value="Adenylation_DNA_ligase_IV"/>
    <property type="match status" value="1"/>
</dbReference>
<evidence type="ECO:0000256" key="7">
    <source>
        <dbReference type="ARBA" id="ARBA00022741"/>
    </source>
</evidence>
<keyword evidence="12 15" id="KW-0234">DNA repair</keyword>
<dbReference type="NCBIfam" id="TIGR00574">
    <property type="entry name" value="dnl1"/>
    <property type="match status" value="1"/>
</dbReference>
<dbReference type="InterPro" id="IPR000977">
    <property type="entry name" value="DNA_ligase_ATP-dep"/>
</dbReference>
<dbReference type="GO" id="GO:0005524">
    <property type="term" value="F:ATP binding"/>
    <property type="evidence" value="ECO:0007669"/>
    <property type="project" value="UniProtKB-KW"/>
</dbReference>
<dbReference type="EC" id="6.5.1.1" evidence="15"/>
<dbReference type="GO" id="GO:0071897">
    <property type="term" value="P:DNA biosynthetic process"/>
    <property type="evidence" value="ECO:0007669"/>
    <property type="project" value="InterPro"/>
</dbReference>
<evidence type="ECO:0000259" key="17">
    <source>
        <dbReference type="PROSITE" id="PS50160"/>
    </source>
</evidence>
<evidence type="ECO:0000256" key="5">
    <source>
        <dbReference type="ARBA" id="ARBA00022723"/>
    </source>
</evidence>
<feature type="domain" description="BRCT" evidence="18">
    <location>
        <begin position="853"/>
        <end position="916"/>
    </location>
</feature>
<dbReference type="InterPro" id="IPR012309">
    <property type="entry name" value="DNA_ligase_ATP-dep_C"/>
</dbReference>
<gene>
    <name evidence="19" type="primary">RvY_18881-1</name>
    <name evidence="19" type="synonym">RvY_18881.1</name>
    <name evidence="19" type="ORF">RvY_18881</name>
</gene>
<organism evidence="19 20">
    <name type="scientific">Ramazzottius varieornatus</name>
    <name type="common">Water bear</name>
    <name type="synonym">Tardigrade</name>
    <dbReference type="NCBI Taxonomy" id="947166"/>
    <lineage>
        <taxon>Eukaryota</taxon>
        <taxon>Metazoa</taxon>
        <taxon>Ecdysozoa</taxon>
        <taxon>Tardigrada</taxon>
        <taxon>Eutardigrada</taxon>
        <taxon>Parachela</taxon>
        <taxon>Hypsibioidea</taxon>
        <taxon>Ramazzottiidae</taxon>
        <taxon>Ramazzottius</taxon>
    </lineage>
</organism>
<keyword evidence="10" id="KW-0460">Magnesium</keyword>
<dbReference type="GO" id="GO:0006310">
    <property type="term" value="P:DNA recombination"/>
    <property type="evidence" value="ECO:0007669"/>
    <property type="project" value="UniProtKB-KW"/>
</dbReference>
<dbReference type="Gene3D" id="3.40.50.10190">
    <property type="entry name" value="BRCT domain"/>
    <property type="match status" value="2"/>
</dbReference>
<evidence type="ECO:0000256" key="6">
    <source>
        <dbReference type="ARBA" id="ARBA00022737"/>
    </source>
</evidence>
<dbReference type="GO" id="GO:0046872">
    <property type="term" value="F:metal ion binding"/>
    <property type="evidence" value="ECO:0007669"/>
    <property type="project" value="UniProtKB-KW"/>
</dbReference>